<reference evidence="1 2" key="1">
    <citation type="submission" date="2017-07" db="EMBL/GenBank/DDBJ databases">
        <title>The genome sequence of Paludifilum halophilum highlights mechanisms for microbial adaptation to high salt environemnts.</title>
        <authorList>
            <person name="Belbahri L."/>
        </authorList>
    </citation>
    <scope>NUCLEOTIDE SEQUENCE [LARGE SCALE GENOMIC DNA]</scope>
    <source>
        <strain evidence="1 2">DSM 102817</strain>
    </source>
</reference>
<evidence type="ECO:0000313" key="1">
    <source>
        <dbReference type="EMBL" id="OYD09796.1"/>
    </source>
</evidence>
<comment type="caution">
    <text evidence="1">The sequence shown here is derived from an EMBL/GenBank/DDBJ whole genome shotgun (WGS) entry which is preliminary data.</text>
</comment>
<accession>A0A235BBZ2</accession>
<gene>
    <name evidence="1" type="ORF">CHM34_02030</name>
</gene>
<dbReference type="OrthoDB" id="2991201at2"/>
<name>A0A235BBZ2_9BACL</name>
<organism evidence="1 2">
    <name type="scientific">Paludifilum halophilum</name>
    <dbReference type="NCBI Taxonomy" id="1642702"/>
    <lineage>
        <taxon>Bacteria</taxon>
        <taxon>Bacillati</taxon>
        <taxon>Bacillota</taxon>
        <taxon>Bacilli</taxon>
        <taxon>Bacillales</taxon>
        <taxon>Thermoactinomycetaceae</taxon>
        <taxon>Paludifilum</taxon>
    </lineage>
</organism>
<dbReference type="Proteomes" id="UP000215459">
    <property type="component" value="Unassembled WGS sequence"/>
</dbReference>
<sequence length="105" mass="12594">MFNRGEKLQSPLMVQVMHRGRGRLIRLGKTAETRKSASVIRRKRKLRLLDPWNITFIRGPRDRSLWREEGRHRLLSAKEQVHRTSWREPDFLLGDPNKVQSWNRP</sequence>
<dbReference type="AlphaFoldDB" id="A0A235BBZ2"/>
<proteinExistence type="predicted"/>
<evidence type="ECO:0000313" key="2">
    <source>
        <dbReference type="Proteomes" id="UP000215459"/>
    </source>
</evidence>
<dbReference type="RefSeq" id="WP_094262897.1">
    <property type="nucleotide sequence ID" value="NZ_NOWF01000001.1"/>
</dbReference>
<protein>
    <submittedName>
        <fullName evidence="1">Uncharacterized protein</fullName>
    </submittedName>
</protein>
<dbReference type="EMBL" id="NOWF01000001">
    <property type="protein sequence ID" value="OYD09796.1"/>
    <property type="molecule type" value="Genomic_DNA"/>
</dbReference>
<keyword evidence="2" id="KW-1185">Reference proteome</keyword>